<name>A0A2T5G135_9SPHN</name>
<organism evidence="4 5">
    <name type="scientific">Sphingomonas oleivorans</name>
    <dbReference type="NCBI Taxonomy" id="1735121"/>
    <lineage>
        <taxon>Bacteria</taxon>
        <taxon>Pseudomonadati</taxon>
        <taxon>Pseudomonadota</taxon>
        <taxon>Alphaproteobacteria</taxon>
        <taxon>Sphingomonadales</taxon>
        <taxon>Sphingomonadaceae</taxon>
        <taxon>Sphingomonas</taxon>
    </lineage>
</organism>
<dbReference type="InterPro" id="IPR018946">
    <property type="entry name" value="PhoD-like_MPP"/>
</dbReference>
<keyword evidence="5" id="KW-1185">Reference proteome</keyword>
<evidence type="ECO:0000259" key="2">
    <source>
        <dbReference type="Pfam" id="PF09423"/>
    </source>
</evidence>
<dbReference type="PANTHER" id="PTHR43606:SF2">
    <property type="entry name" value="ALKALINE PHOSPHATASE FAMILY PROTEIN (AFU_ORTHOLOGUE AFUA_5G03860)"/>
    <property type="match status" value="1"/>
</dbReference>
<dbReference type="Gene3D" id="2.60.40.380">
    <property type="entry name" value="Purple acid phosphatase-like, N-terminal"/>
    <property type="match status" value="1"/>
</dbReference>
<evidence type="ECO:0000259" key="3">
    <source>
        <dbReference type="Pfam" id="PF16655"/>
    </source>
</evidence>
<feature type="chain" id="PRO_5015499243" evidence="1">
    <location>
        <begin position="26"/>
        <end position="535"/>
    </location>
</feature>
<dbReference type="EMBL" id="NWBU01000004">
    <property type="protein sequence ID" value="PTQ12842.1"/>
    <property type="molecule type" value="Genomic_DNA"/>
</dbReference>
<evidence type="ECO:0000313" key="4">
    <source>
        <dbReference type="EMBL" id="PTQ12842.1"/>
    </source>
</evidence>
<dbReference type="RefSeq" id="WP_107966079.1">
    <property type="nucleotide sequence ID" value="NZ_NWBU01000004.1"/>
</dbReference>
<accession>A0A2T5G135</accession>
<dbReference type="Proteomes" id="UP000244162">
    <property type="component" value="Unassembled WGS sequence"/>
</dbReference>
<dbReference type="PANTHER" id="PTHR43606">
    <property type="entry name" value="PHOSPHATASE, PUTATIVE (AFU_ORTHOLOGUE AFUA_6G08710)-RELATED"/>
    <property type="match status" value="1"/>
</dbReference>
<dbReference type="PROSITE" id="PS51318">
    <property type="entry name" value="TAT"/>
    <property type="match status" value="1"/>
</dbReference>
<reference evidence="4 5" key="1">
    <citation type="submission" date="2017-09" db="EMBL/GenBank/DDBJ databases">
        <title>Sphingomonas panjinensis sp.nov., isolated from oil-contaminated soil.</title>
        <authorList>
            <person name="Wang L."/>
            <person name="Chen L."/>
        </authorList>
    </citation>
    <scope>NUCLEOTIDE SEQUENCE [LARGE SCALE GENOMIC DNA]</scope>
    <source>
        <strain evidence="4 5">FW-11</strain>
    </source>
</reference>
<dbReference type="InterPro" id="IPR038607">
    <property type="entry name" value="PhoD-like_sf"/>
</dbReference>
<feature type="domain" description="Phospholipase D N-terminal" evidence="3">
    <location>
        <begin position="33"/>
        <end position="121"/>
    </location>
</feature>
<dbReference type="InterPro" id="IPR029052">
    <property type="entry name" value="Metallo-depent_PP-like"/>
</dbReference>
<comment type="caution">
    <text evidence="4">The sequence shown here is derived from an EMBL/GenBank/DDBJ whole genome shotgun (WGS) entry which is preliminary data.</text>
</comment>
<dbReference type="InterPro" id="IPR032093">
    <property type="entry name" value="PhoD_N"/>
</dbReference>
<feature type="signal peptide" evidence="1">
    <location>
        <begin position="1"/>
        <end position="25"/>
    </location>
</feature>
<dbReference type="Gene3D" id="3.60.21.70">
    <property type="entry name" value="PhoD-like phosphatase"/>
    <property type="match status" value="1"/>
</dbReference>
<dbReference type="InterPro" id="IPR052900">
    <property type="entry name" value="Phospholipid_Metab_Enz"/>
</dbReference>
<dbReference type="OrthoDB" id="327733at2"/>
<sequence length="535" mass="58964">MILDRRRFILAGAISASLIALPAWARFGQGFTHNVASGEPGPNSVLLWTRYVATGGSSRLTAEIAETADFARIISGGSVDAAPERDHIAKIALGGLAPDRWYYYRFVAADGNMSPVGRTRTLPTGTCRQFNLGVFSCANLPFGYFNAYAHAAQRQDIDLMLHLGDYIYEYPRGTYPSMDEAVADRRIEPAGEIVHLADYRLRYASYRADRDLQALHQRFPMVMMWDDHESANDSWQGGAQNHDPLREGEWAARKRAAMQAYREWMPVSDAGWAEYAIGDLATIFRPETRLIARSRQPDLGAAILGQADPVAAMKRFRDSVWSDPARSMMGSEQEAWLADGFRRSARRARWQLLAQQTVMGFENMPADIAGWVPPGAPDYMKALATFAPVAAKLGLPHYMDNWNGYPAARSRLLRSALDADADLLILSGDSHNAWAYELREAGQPAAVEFGGHSVTSPGYESYFPNVAPADVARGIVAASPELKWADTAQRGYMTVSLTPDAATAEWLFLDTIQAPSTKLAGSHRAKVAARSRRLA</sequence>
<gene>
    <name evidence="4" type="ORF">CLG96_01455</name>
</gene>
<dbReference type="AlphaFoldDB" id="A0A2T5G135"/>
<evidence type="ECO:0000313" key="5">
    <source>
        <dbReference type="Proteomes" id="UP000244162"/>
    </source>
</evidence>
<dbReference type="CDD" id="cd07389">
    <property type="entry name" value="MPP_PhoD"/>
    <property type="match status" value="1"/>
</dbReference>
<feature type="domain" description="PhoD-like phosphatase metallophosphatase" evidence="2">
    <location>
        <begin position="132"/>
        <end position="506"/>
    </location>
</feature>
<keyword evidence="1" id="KW-0732">Signal</keyword>
<dbReference type="SUPFAM" id="SSF56300">
    <property type="entry name" value="Metallo-dependent phosphatases"/>
    <property type="match status" value="1"/>
</dbReference>
<evidence type="ECO:0000256" key="1">
    <source>
        <dbReference type="SAM" id="SignalP"/>
    </source>
</evidence>
<proteinExistence type="predicted"/>
<dbReference type="InterPro" id="IPR006311">
    <property type="entry name" value="TAT_signal"/>
</dbReference>
<dbReference type="Pfam" id="PF09423">
    <property type="entry name" value="PhoD"/>
    <property type="match status" value="1"/>
</dbReference>
<protein>
    <submittedName>
        <fullName evidence="4">Alkaline phosphatase</fullName>
    </submittedName>
</protein>
<dbReference type="Pfam" id="PF16655">
    <property type="entry name" value="PhoD_N"/>
    <property type="match status" value="1"/>
</dbReference>